<accession>A0A2M4D3S0</accession>
<name>A0A2M4D3S0_ANODA</name>
<evidence type="ECO:0000313" key="1">
    <source>
        <dbReference type="EMBL" id="MBW72205.1"/>
    </source>
</evidence>
<reference evidence="1" key="1">
    <citation type="submission" date="2018-01" db="EMBL/GenBank/DDBJ databases">
        <title>An insight into the sialome of Amazonian anophelines.</title>
        <authorList>
            <person name="Ribeiro J.M."/>
            <person name="Scarpassa V."/>
            <person name="Calvo E."/>
        </authorList>
    </citation>
    <scope>NUCLEOTIDE SEQUENCE</scope>
</reference>
<proteinExistence type="predicted"/>
<protein>
    <submittedName>
        <fullName evidence="1">Uncharacterized protein</fullName>
    </submittedName>
</protein>
<organism evidence="1">
    <name type="scientific">Anopheles darlingi</name>
    <name type="common">Mosquito</name>
    <dbReference type="NCBI Taxonomy" id="43151"/>
    <lineage>
        <taxon>Eukaryota</taxon>
        <taxon>Metazoa</taxon>
        <taxon>Ecdysozoa</taxon>
        <taxon>Arthropoda</taxon>
        <taxon>Hexapoda</taxon>
        <taxon>Insecta</taxon>
        <taxon>Pterygota</taxon>
        <taxon>Neoptera</taxon>
        <taxon>Endopterygota</taxon>
        <taxon>Diptera</taxon>
        <taxon>Nematocera</taxon>
        <taxon>Culicoidea</taxon>
        <taxon>Culicidae</taxon>
        <taxon>Anophelinae</taxon>
        <taxon>Anopheles</taxon>
    </lineage>
</organism>
<dbReference type="AlphaFoldDB" id="A0A2M4D3S0"/>
<sequence>MKLHVLIADTSACFVLKTWAFLRQTLAHPRVRCHCSITVFANGVVGAAGAAVRLLRIVLGFSMMSWI</sequence>
<dbReference type="EMBL" id="GGFL01008027">
    <property type="protein sequence ID" value="MBW72205.1"/>
    <property type="molecule type" value="Transcribed_RNA"/>
</dbReference>